<dbReference type="InterPro" id="IPR001789">
    <property type="entry name" value="Sig_transdc_resp-reg_receiver"/>
</dbReference>
<name>A0A258HF43_9CAUL</name>
<dbReference type="SMART" id="SM00448">
    <property type="entry name" value="REC"/>
    <property type="match status" value="1"/>
</dbReference>
<comment type="caution">
    <text evidence="3">The sequence shown here is derived from an EMBL/GenBank/DDBJ whole genome shotgun (WGS) entry which is preliminary data.</text>
</comment>
<dbReference type="Proteomes" id="UP000216147">
    <property type="component" value="Unassembled WGS sequence"/>
</dbReference>
<dbReference type="Pfam" id="PF00072">
    <property type="entry name" value="Response_reg"/>
    <property type="match status" value="1"/>
</dbReference>
<sequence length="135" mass="14237">MKGRILIIEDEILIASQLRDVLEDLDYTVVGMAANVSAARRLVLAGGIELALVDIHLSDGPTGLDLGREIGQGAGITVLYLTANPEMVRDGVPGTFGVMSKPTDDDSVRTAVAFAMQSRRGGPSRTAPRSLTVFG</sequence>
<dbReference type="Gene3D" id="3.40.50.2300">
    <property type="match status" value="1"/>
</dbReference>
<dbReference type="InterPro" id="IPR011006">
    <property type="entry name" value="CheY-like_superfamily"/>
</dbReference>
<keyword evidence="1" id="KW-0597">Phosphoprotein</keyword>
<evidence type="ECO:0000256" key="1">
    <source>
        <dbReference type="PROSITE-ProRule" id="PRU00169"/>
    </source>
</evidence>
<dbReference type="GO" id="GO:0000160">
    <property type="term" value="P:phosphorelay signal transduction system"/>
    <property type="evidence" value="ECO:0007669"/>
    <property type="project" value="InterPro"/>
</dbReference>
<proteinExistence type="predicted"/>
<dbReference type="EMBL" id="NCEQ01000018">
    <property type="protein sequence ID" value="OYX54952.1"/>
    <property type="molecule type" value="Genomic_DNA"/>
</dbReference>
<dbReference type="AlphaFoldDB" id="A0A258HF43"/>
<protein>
    <submittedName>
        <fullName evidence="3">Response regulator</fullName>
    </submittedName>
</protein>
<organism evidence="3 4">
    <name type="scientific">Brevundimonas subvibrioides</name>
    <dbReference type="NCBI Taxonomy" id="74313"/>
    <lineage>
        <taxon>Bacteria</taxon>
        <taxon>Pseudomonadati</taxon>
        <taxon>Pseudomonadota</taxon>
        <taxon>Alphaproteobacteria</taxon>
        <taxon>Caulobacterales</taxon>
        <taxon>Caulobacteraceae</taxon>
        <taxon>Brevundimonas</taxon>
    </lineage>
</organism>
<gene>
    <name evidence="3" type="ORF">B7Y86_15020</name>
</gene>
<accession>A0A258HF43</accession>
<feature type="modified residue" description="4-aspartylphosphate" evidence="1">
    <location>
        <position position="54"/>
    </location>
</feature>
<feature type="domain" description="Response regulatory" evidence="2">
    <location>
        <begin position="4"/>
        <end position="116"/>
    </location>
</feature>
<evidence type="ECO:0000259" key="2">
    <source>
        <dbReference type="PROSITE" id="PS50110"/>
    </source>
</evidence>
<reference evidence="3 4" key="1">
    <citation type="submission" date="2017-03" db="EMBL/GenBank/DDBJ databases">
        <title>Lifting the veil on microbial sulfur biogeochemistry in mining wastewaters.</title>
        <authorList>
            <person name="Kantor R.S."/>
            <person name="Colenbrander Nelson T."/>
            <person name="Marshall S."/>
            <person name="Bennett D."/>
            <person name="Apte S."/>
            <person name="Camacho D."/>
            <person name="Thomas B.C."/>
            <person name="Warren L.A."/>
            <person name="Banfield J.F."/>
        </authorList>
    </citation>
    <scope>NUCLEOTIDE SEQUENCE [LARGE SCALE GENOMIC DNA]</scope>
    <source>
        <strain evidence="3">32-68-21</strain>
    </source>
</reference>
<dbReference type="SUPFAM" id="SSF52172">
    <property type="entry name" value="CheY-like"/>
    <property type="match status" value="1"/>
</dbReference>
<evidence type="ECO:0000313" key="4">
    <source>
        <dbReference type="Proteomes" id="UP000216147"/>
    </source>
</evidence>
<evidence type="ECO:0000313" key="3">
    <source>
        <dbReference type="EMBL" id="OYX54952.1"/>
    </source>
</evidence>
<dbReference type="PROSITE" id="PS50110">
    <property type="entry name" value="RESPONSE_REGULATORY"/>
    <property type="match status" value="1"/>
</dbReference>